<sequence length="145" mass="16170">GHSVDTIDTLGINLGDITDFAYLCQGLVSFSICFDARLNVNREGDVIKPSIPWKRAMEGVTSKLSQLYVGGSPVFPDQVVPVSSFLTAVFPNLEAIYCADMRVYLEGDTIEHKAWEDISNLVIGPITTRRVFHGEQSYHNYAQWN</sequence>
<reference evidence="1" key="1">
    <citation type="submission" date="2021-06" db="EMBL/GenBank/DDBJ databases">
        <authorList>
            <person name="Kallberg Y."/>
            <person name="Tangrot J."/>
            <person name="Rosling A."/>
        </authorList>
    </citation>
    <scope>NUCLEOTIDE SEQUENCE</scope>
    <source>
        <strain evidence="1">CL356</strain>
    </source>
</reference>
<comment type="caution">
    <text evidence="1">The sequence shown here is derived from an EMBL/GenBank/DDBJ whole genome shotgun (WGS) entry which is preliminary data.</text>
</comment>
<dbReference type="Proteomes" id="UP000789525">
    <property type="component" value="Unassembled WGS sequence"/>
</dbReference>
<gene>
    <name evidence="1" type="ORF">ACOLOM_LOCUS8704</name>
</gene>
<proteinExistence type="predicted"/>
<name>A0ACA9NL63_9GLOM</name>
<protein>
    <submittedName>
        <fullName evidence="1">15707_t:CDS:1</fullName>
    </submittedName>
</protein>
<feature type="non-terminal residue" evidence="1">
    <location>
        <position position="1"/>
    </location>
</feature>
<evidence type="ECO:0000313" key="1">
    <source>
        <dbReference type="EMBL" id="CAG8664423.1"/>
    </source>
</evidence>
<keyword evidence="2" id="KW-1185">Reference proteome</keyword>
<accession>A0ACA9NL63</accession>
<evidence type="ECO:0000313" key="2">
    <source>
        <dbReference type="Proteomes" id="UP000789525"/>
    </source>
</evidence>
<dbReference type="EMBL" id="CAJVPT010023270">
    <property type="protein sequence ID" value="CAG8664423.1"/>
    <property type="molecule type" value="Genomic_DNA"/>
</dbReference>
<organism evidence="1 2">
    <name type="scientific">Acaulospora colombiana</name>
    <dbReference type="NCBI Taxonomy" id="27376"/>
    <lineage>
        <taxon>Eukaryota</taxon>
        <taxon>Fungi</taxon>
        <taxon>Fungi incertae sedis</taxon>
        <taxon>Mucoromycota</taxon>
        <taxon>Glomeromycotina</taxon>
        <taxon>Glomeromycetes</taxon>
        <taxon>Diversisporales</taxon>
        <taxon>Acaulosporaceae</taxon>
        <taxon>Acaulospora</taxon>
    </lineage>
</organism>